<dbReference type="SUPFAM" id="SSF53254">
    <property type="entry name" value="Phosphoglycerate mutase-like"/>
    <property type="match status" value="1"/>
</dbReference>
<dbReference type="AlphaFoldDB" id="A0A1Y1X9I0"/>
<feature type="non-terminal residue" evidence="1">
    <location>
        <position position="150"/>
    </location>
</feature>
<dbReference type="CDD" id="cd07040">
    <property type="entry name" value="HP"/>
    <property type="match status" value="1"/>
</dbReference>
<dbReference type="OrthoDB" id="425925at2759"/>
<proteinExistence type="predicted"/>
<dbReference type="InterPro" id="IPR029033">
    <property type="entry name" value="His_PPase_superfam"/>
</dbReference>
<evidence type="ECO:0008006" key="3">
    <source>
        <dbReference type="Google" id="ProtNLM"/>
    </source>
</evidence>
<evidence type="ECO:0000313" key="2">
    <source>
        <dbReference type="Proteomes" id="UP000193944"/>
    </source>
</evidence>
<reference evidence="1 2" key="1">
    <citation type="submission" date="2016-08" db="EMBL/GenBank/DDBJ databases">
        <title>A Parts List for Fungal Cellulosomes Revealed by Comparative Genomics.</title>
        <authorList>
            <consortium name="DOE Joint Genome Institute"/>
            <person name="Haitjema C.H."/>
            <person name="Gilmore S.P."/>
            <person name="Henske J.K."/>
            <person name="Solomon K.V."/>
            <person name="De Groot R."/>
            <person name="Kuo A."/>
            <person name="Mondo S.J."/>
            <person name="Salamov A.A."/>
            <person name="Labutti K."/>
            <person name="Zhao Z."/>
            <person name="Chiniquy J."/>
            <person name="Barry K."/>
            <person name="Brewer H.M."/>
            <person name="Purvine S.O."/>
            <person name="Wright A.T."/>
            <person name="Boxma B."/>
            <person name="Van Alen T."/>
            <person name="Hackstein J.H."/>
            <person name="Baker S.E."/>
            <person name="Grigoriev I.V."/>
            <person name="O'Malley M.A."/>
        </authorList>
    </citation>
    <scope>NUCLEOTIDE SEQUENCE [LARGE SCALE GENOMIC DNA]</scope>
    <source>
        <strain evidence="1 2">S4</strain>
    </source>
</reference>
<dbReference type="Proteomes" id="UP000193944">
    <property type="component" value="Unassembled WGS sequence"/>
</dbReference>
<name>A0A1Y1X9I0_9FUNG</name>
<organism evidence="1 2">
    <name type="scientific">Anaeromyces robustus</name>
    <dbReference type="NCBI Taxonomy" id="1754192"/>
    <lineage>
        <taxon>Eukaryota</taxon>
        <taxon>Fungi</taxon>
        <taxon>Fungi incertae sedis</taxon>
        <taxon>Chytridiomycota</taxon>
        <taxon>Chytridiomycota incertae sedis</taxon>
        <taxon>Neocallimastigomycetes</taxon>
        <taxon>Neocallimastigales</taxon>
        <taxon>Neocallimastigaceae</taxon>
        <taxon>Anaeromyces</taxon>
    </lineage>
</organism>
<sequence>LRYFIILLLGIVAVNAKLIMIIRHGEKLSDKKTDLSPKGKTRAHCLINLFSDNGRYLTPKKIYAQSPSEKKQSTRPRDTVEPLAEALNINVDLSYTSGQIKKLTKDIKNDIEDVILISWSSDNIPDIAEKFGIENPPSWDKNDFDKIWMI</sequence>
<comment type="caution">
    <text evidence="1">The sequence shown here is derived from an EMBL/GenBank/DDBJ whole genome shotgun (WGS) entry which is preliminary data.</text>
</comment>
<dbReference type="STRING" id="1754192.A0A1Y1X9I0"/>
<evidence type="ECO:0000313" key="1">
    <source>
        <dbReference type="EMBL" id="ORX82431.1"/>
    </source>
</evidence>
<accession>A0A1Y1X9I0</accession>
<reference evidence="1 2" key="2">
    <citation type="submission" date="2016-08" db="EMBL/GenBank/DDBJ databases">
        <title>Pervasive Adenine N6-methylation of Active Genes in Fungi.</title>
        <authorList>
            <consortium name="DOE Joint Genome Institute"/>
            <person name="Mondo S.J."/>
            <person name="Dannebaum R.O."/>
            <person name="Kuo R.C."/>
            <person name="Labutti K."/>
            <person name="Haridas S."/>
            <person name="Kuo A."/>
            <person name="Salamov A."/>
            <person name="Ahrendt S.R."/>
            <person name="Lipzen A."/>
            <person name="Sullivan W."/>
            <person name="Andreopoulos W.B."/>
            <person name="Clum A."/>
            <person name="Lindquist E."/>
            <person name="Daum C."/>
            <person name="Ramamoorthy G.K."/>
            <person name="Gryganskyi A."/>
            <person name="Culley D."/>
            <person name="Magnuson J.K."/>
            <person name="James T.Y."/>
            <person name="O'Malley M.A."/>
            <person name="Stajich J.E."/>
            <person name="Spatafora J.W."/>
            <person name="Visel A."/>
            <person name="Grigoriev I.V."/>
        </authorList>
    </citation>
    <scope>NUCLEOTIDE SEQUENCE [LARGE SCALE GENOMIC DNA]</scope>
    <source>
        <strain evidence="1 2">S4</strain>
    </source>
</reference>
<gene>
    <name evidence="1" type="ORF">BCR32DRAFT_183579</name>
</gene>
<keyword evidence="2" id="KW-1185">Reference proteome</keyword>
<feature type="non-terminal residue" evidence="1">
    <location>
        <position position="1"/>
    </location>
</feature>
<dbReference type="EMBL" id="MCFG01000095">
    <property type="protein sequence ID" value="ORX82431.1"/>
    <property type="molecule type" value="Genomic_DNA"/>
</dbReference>
<dbReference type="Gene3D" id="3.40.50.1240">
    <property type="entry name" value="Phosphoglycerate mutase-like"/>
    <property type="match status" value="1"/>
</dbReference>
<protein>
    <recommendedName>
        <fullName evidence="3">Phosphoglycerate mutase-like protein</fullName>
    </recommendedName>
</protein>